<sequence length="219" mass="24876">MAIVSFEHNFIFLKTTKTAGTSIEVDLSKIAGDDAIVTPIIPSEPGHVPRNFSDPDGEQLYYNHMTAAVMRKTLGPKHFDSMFKFCVEREPVSKCISQYHMLRNSPHHNADGAYNLSWAEFVREGRFPIDTRKFAIAGIKVVDRVLRYDELPCALQNLMNDLGVSDFQLTAKAKSDYSRKALVRPDMVKNWHKATIKKRFAKSTKLSGIDWEKPAQIDE</sequence>
<accession>A0ABY1NBB8</accession>
<dbReference type="EMBL" id="FXTY01000001">
    <property type="protein sequence ID" value="SMP05604.1"/>
    <property type="molecule type" value="Genomic_DNA"/>
</dbReference>
<proteinExistence type="predicted"/>
<dbReference type="Proteomes" id="UP001157961">
    <property type="component" value="Unassembled WGS sequence"/>
</dbReference>
<keyword evidence="2" id="KW-1185">Reference proteome</keyword>
<evidence type="ECO:0000313" key="2">
    <source>
        <dbReference type="Proteomes" id="UP001157961"/>
    </source>
</evidence>
<evidence type="ECO:0008006" key="3">
    <source>
        <dbReference type="Google" id="ProtNLM"/>
    </source>
</evidence>
<name>A0ABY1NBB8_9RHOB</name>
<organism evidence="1 2">
    <name type="scientific">Shimia sagamensis</name>
    <dbReference type="NCBI Taxonomy" id="1566352"/>
    <lineage>
        <taxon>Bacteria</taxon>
        <taxon>Pseudomonadati</taxon>
        <taxon>Pseudomonadota</taxon>
        <taxon>Alphaproteobacteria</taxon>
        <taxon>Rhodobacterales</taxon>
        <taxon>Roseobacteraceae</taxon>
    </lineage>
</organism>
<comment type="caution">
    <text evidence="1">The sequence shown here is derived from an EMBL/GenBank/DDBJ whole genome shotgun (WGS) entry which is preliminary data.</text>
</comment>
<dbReference type="RefSeq" id="WP_283424433.1">
    <property type="nucleotide sequence ID" value="NZ_FXTY01000001.1"/>
</dbReference>
<reference evidence="1 2" key="1">
    <citation type="submission" date="2017-05" db="EMBL/GenBank/DDBJ databases">
        <authorList>
            <person name="Varghese N."/>
            <person name="Submissions S."/>
        </authorList>
    </citation>
    <scope>NUCLEOTIDE SEQUENCE [LARGE SCALE GENOMIC DNA]</scope>
    <source>
        <strain evidence="1 2">DSM 29734</strain>
    </source>
</reference>
<dbReference type="InterPro" id="IPR027417">
    <property type="entry name" value="P-loop_NTPase"/>
</dbReference>
<gene>
    <name evidence="1" type="ORF">SAMN06265373_101584</name>
</gene>
<protein>
    <recommendedName>
        <fullName evidence="3">Sulfotransferase family protein</fullName>
    </recommendedName>
</protein>
<evidence type="ECO:0000313" key="1">
    <source>
        <dbReference type="EMBL" id="SMP05604.1"/>
    </source>
</evidence>
<dbReference type="Gene3D" id="3.40.50.300">
    <property type="entry name" value="P-loop containing nucleotide triphosphate hydrolases"/>
    <property type="match status" value="1"/>
</dbReference>